<organism evidence="8">
    <name type="scientific">marine sediment metagenome</name>
    <dbReference type="NCBI Taxonomy" id="412755"/>
    <lineage>
        <taxon>unclassified sequences</taxon>
        <taxon>metagenomes</taxon>
        <taxon>ecological metagenomes</taxon>
    </lineage>
</organism>
<name>A0A0F9XIX9_9ZZZZ</name>
<proteinExistence type="predicted"/>
<dbReference type="InterPro" id="IPR051542">
    <property type="entry name" value="Hydrogenase_cytochrome"/>
</dbReference>
<dbReference type="SUPFAM" id="SSF81342">
    <property type="entry name" value="Transmembrane di-heme cytochromes"/>
    <property type="match status" value="1"/>
</dbReference>
<dbReference type="PANTHER" id="PTHR30485:SF0">
    <property type="entry name" value="NI_FE-HYDROGENASE 1 B-TYPE CYTOCHROME SUBUNIT-RELATED"/>
    <property type="match status" value="1"/>
</dbReference>
<dbReference type="InterPro" id="IPR011577">
    <property type="entry name" value="Cyt_b561_bac/Ni-Hgenase"/>
</dbReference>
<dbReference type="InterPro" id="IPR016174">
    <property type="entry name" value="Di-haem_cyt_TM"/>
</dbReference>
<dbReference type="GO" id="GO:0009055">
    <property type="term" value="F:electron transfer activity"/>
    <property type="evidence" value="ECO:0007669"/>
    <property type="project" value="InterPro"/>
</dbReference>
<dbReference type="EMBL" id="LAZR01000048">
    <property type="protein sequence ID" value="KKN99216.1"/>
    <property type="molecule type" value="Genomic_DNA"/>
</dbReference>
<accession>A0A0F9XIX9</accession>
<feature type="transmembrane region" description="Helical" evidence="6">
    <location>
        <begin position="100"/>
        <end position="119"/>
    </location>
</feature>
<evidence type="ECO:0000256" key="6">
    <source>
        <dbReference type="SAM" id="Phobius"/>
    </source>
</evidence>
<protein>
    <recommendedName>
        <fullName evidence="7">Cytochrome b561 bacterial/Ni-hydrogenase domain-containing protein</fullName>
    </recommendedName>
</protein>
<feature type="transmembrane region" description="Helical" evidence="6">
    <location>
        <begin position="155"/>
        <end position="175"/>
    </location>
</feature>
<gene>
    <name evidence="8" type="ORF">LCGC14_0140090</name>
</gene>
<keyword evidence="2" id="KW-1003">Cell membrane</keyword>
<evidence type="ECO:0000259" key="7">
    <source>
        <dbReference type="Pfam" id="PF01292"/>
    </source>
</evidence>
<keyword evidence="4 6" id="KW-1133">Transmembrane helix</keyword>
<feature type="transmembrane region" description="Helical" evidence="6">
    <location>
        <begin position="23"/>
        <end position="47"/>
    </location>
</feature>
<evidence type="ECO:0000256" key="3">
    <source>
        <dbReference type="ARBA" id="ARBA00022692"/>
    </source>
</evidence>
<comment type="caution">
    <text evidence="8">The sequence shown here is derived from an EMBL/GenBank/DDBJ whole genome shotgun (WGS) entry which is preliminary data.</text>
</comment>
<evidence type="ECO:0000256" key="4">
    <source>
        <dbReference type="ARBA" id="ARBA00022989"/>
    </source>
</evidence>
<dbReference type="GO" id="GO:0005886">
    <property type="term" value="C:plasma membrane"/>
    <property type="evidence" value="ECO:0007669"/>
    <property type="project" value="UniProtKB-SubCell"/>
</dbReference>
<reference evidence="8" key="1">
    <citation type="journal article" date="2015" name="Nature">
        <title>Complex archaea that bridge the gap between prokaryotes and eukaryotes.</title>
        <authorList>
            <person name="Spang A."/>
            <person name="Saw J.H."/>
            <person name="Jorgensen S.L."/>
            <person name="Zaremba-Niedzwiedzka K."/>
            <person name="Martijn J."/>
            <person name="Lind A.E."/>
            <person name="van Eijk R."/>
            <person name="Schleper C."/>
            <person name="Guy L."/>
            <person name="Ettema T.J."/>
        </authorList>
    </citation>
    <scope>NUCLEOTIDE SEQUENCE</scope>
</reference>
<keyword evidence="5 6" id="KW-0472">Membrane</keyword>
<dbReference type="PANTHER" id="PTHR30485">
    <property type="entry name" value="NI/FE-HYDROGENASE 1 B-TYPE CYTOCHROME SUBUNIT"/>
    <property type="match status" value="1"/>
</dbReference>
<evidence type="ECO:0000256" key="1">
    <source>
        <dbReference type="ARBA" id="ARBA00004651"/>
    </source>
</evidence>
<dbReference type="Pfam" id="PF01292">
    <property type="entry name" value="Ni_hydr_CYTB"/>
    <property type="match status" value="1"/>
</dbReference>
<evidence type="ECO:0000256" key="5">
    <source>
        <dbReference type="ARBA" id="ARBA00023136"/>
    </source>
</evidence>
<feature type="transmembrane region" description="Helical" evidence="6">
    <location>
        <begin position="195"/>
        <end position="217"/>
    </location>
</feature>
<evidence type="ECO:0000256" key="2">
    <source>
        <dbReference type="ARBA" id="ARBA00022475"/>
    </source>
</evidence>
<dbReference type="AlphaFoldDB" id="A0A0F9XIX9"/>
<dbReference type="Gene3D" id="1.20.950.20">
    <property type="entry name" value="Transmembrane di-heme cytochromes, Chain C"/>
    <property type="match status" value="1"/>
</dbReference>
<evidence type="ECO:0000313" key="8">
    <source>
        <dbReference type="EMBL" id="KKN99216.1"/>
    </source>
</evidence>
<comment type="subcellular location">
    <subcellularLocation>
        <location evidence="1">Cell membrane</location>
        <topology evidence="1">Multi-pass membrane protein</topology>
    </subcellularLocation>
</comment>
<feature type="transmembrane region" description="Helical" evidence="6">
    <location>
        <begin position="68"/>
        <end position="94"/>
    </location>
</feature>
<feature type="domain" description="Cytochrome b561 bacterial/Ni-hydrogenase" evidence="7">
    <location>
        <begin position="61"/>
        <end position="230"/>
    </location>
</feature>
<sequence>MEIVRYKRDVWGDEVILGVSWDLLWVVAVAILVLLAAHAIFMAALAKKKAKPSPAGKKVSRHDAIDRAFHWIMAGSVLVLIATGVMPIIGIRFAWLDIHWIAGLLLTFVVVFHIIRASFWQDFKSMIMTPADFAEPFDETRKPGKYSFEQKGMHWAMTVLVLLVIVTGVILFLNIRTPFWERPSVADEAQLGLMFLLHGLATLALVAFTAIHIYFAVRPEKIFYTRSMVKGWISEDEMRANHDTNKWKVKD</sequence>
<dbReference type="GO" id="GO:0020037">
    <property type="term" value="F:heme binding"/>
    <property type="evidence" value="ECO:0007669"/>
    <property type="project" value="TreeGrafter"/>
</dbReference>
<keyword evidence="3 6" id="KW-0812">Transmembrane</keyword>
<dbReference type="GO" id="GO:0022904">
    <property type="term" value="P:respiratory electron transport chain"/>
    <property type="evidence" value="ECO:0007669"/>
    <property type="project" value="InterPro"/>
</dbReference>